<accession>A0A1F4SWE8</accession>
<evidence type="ECO:0000313" key="2">
    <source>
        <dbReference type="Proteomes" id="UP000178417"/>
    </source>
</evidence>
<protein>
    <submittedName>
        <fullName evidence="1">Uncharacterized protein</fullName>
    </submittedName>
</protein>
<reference evidence="1 2" key="1">
    <citation type="journal article" date="2016" name="Nat. Commun.">
        <title>Thousands of microbial genomes shed light on interconnected biogeochemical processes in an aquifer system.</title>
        <authorList>
            <person name="Anantharaman K."/>
            <person name="Brown C.T."/>
            <person name="Hug L.A."/>
            <person name="Sharon I."/>
            <person name="Castelle C.J."/>
            <person name="Probst A.J."/>
            <person name="Thomas B.C."/>
            <person name="Singh A."/>
            <person name="Wilkins M.J."/>
            <person name="Karaoz U."/>
            <person name="Brodie E.L."/>
            <person name="Williams K.H."/>
            <person name="Hubbard S.S."/>
            <person name="Banfield J.F."/>
        </authorList>
    </citation>
    <scope>NUCLEOTIDE SEQUENCE [LARGE SCALE GENOMIC DNA]</scope>
</reference>
<sequence>MFFRAFMLIIFLTAILPRGVCAFAEPPKNEFSWSHLGLGGIIEDQGGVVGIGFLLMLNYTIKNQSHSYSLRALSGALLYTPDEVNEFGFLFNKIFEPEWDGFLKGNNMLVSLGFGASVVTGKKRGAYIGPPDLDNASSPSDFESSPFTTVGVPIEMQVFIFPSNFDFGLDLIGYANINPIQSFWGICLCPRFGKASIAR</sequence>
<dbReference type="AlphaFoldDB" id="A0A1F4SWE8"/>
<name>A0A1F4SWE8_UNCSA</name>
<dbReference type="Proteomes" id="UP000178417">
    <property type="component" value="Unassembled WGS sequence"/>
</dbReference>
<evidence type="ECO:0000313" key="1">
    <source>
        <dbReference type="EMBL" id="OGC24756.1"/>
    </source>
</evidence>
<organism evidence="1 2">
    <name type="scientific">candidate division WOR-1 bacterium RIFOXYB2_FULL_37_13</name>
    <dbReference type="NCBI Taxonomy" id="1802579"/>
    <lineage>
        <taxon>Bacteria</taxon>
        <taxon>Bacillati</taxon>
        <taxon>Saganbacteria</taxon>
    </lineage>
</organism>
<comment type="caution">
    <text evidence="1">The sequence shown here is derived from an EMBL/GenBank/DDBJ whole genome shotgun (WGS) entry which is preliminary data.</text>
</comment>
<proteinExistence type="predicted"/>
<dbReference type="EMBL" id="MEUB01000007">
    <property type="protein sequence ID" value="OGC24756.1"/>
    <property type="molecule type" value="Genomic_DNA"/>
</dbReference>
<gene>
    <name evidence="1" type="ORF">A2310_04660</name>
</gene>